<dbReference type="OrthoDB" id="5951507at2"/>
<name>A0A0T5Z1P6_9GAMM</name>
<dbReference type="EMBL" id="LMXI01000678">
    <property type="protein sequence ID" value="KRT56718.1"/>
    <property type="molecule type" value="Genomic_DNA"/>
</dbReference>
<dbReference type="EMBL" id="LDXT01000040">
    <property type="protein sequence ID" value="KRT56577.1"/>
    <property type="molecule type" value="Genomic_DNA"/>
</dbReference>
<dbReference type="CDD" id="cd00093">
    <property type="entry name" value="HTH_XRE"/>
    <property type="match status" value="1"/>
</dbReference>
<dbReference type="InterPro" id="IPR010982">
    <property type="entry name" value="Lambda_DNA-bd_dom_sf"/>
</dbReference>
<dbReference type="Proteomes" id="UP000051276">
    <property type="component" value="Unassembled WGS sequence"/>
</dbReference>
<dbReference type="PROSITE" id="PS50943">
    <property type="entry name" value="HTH_CROC1"/>
    <property type="match status" value="1"/>
</dbReference>
<dbReference type="AlphaFoldDB" id="A0A0T5Z1P6"/>
<dbReference type="InterPro" id="IPR013435">
    <property type="entry name" value="Mobile_mystery_prot_A"/>
</dbReference>
<evidence type="ECO:0000313" key="3">
    <source>
        <dbReference type="EMBL" id="KRT56718.1"/>
    </source>
</evidence>
<reference evidence="4 5" key="1">
    <citation type="submission" date="2015-11" db="EMBL/GenBank/DDBJ databases">
        <title>The genome of Candidatus Endoriftia persephone in Ridgeia piscesae and population structure of the North Eastern Pacific vestimentiferan symbionts.</title>
        <authorList>
            <person name="Perez M."/>
            <person name="Juniper K.S."/>
        </authorList>
    </citation>
    <scope>NUCLEOTIDE SEQUENCE [LARGE SCALE GENOMIC DNA]</scope>
    <source>
        <strain evidence="3">Ind10</strain>
        <strain evidence="2">Ind11</strain>
    </source>
</reference>
<evidence type="ECO:0000313" key="5">
    <source>
        <dbReference type="Proteomes" id="UP000051634"/>
    </source>
</evidence>
<proteinExistence type="predicted"/>
<dbReference type="PATRIC" id="fig|54398.3.peg.3155"/>
<dbReference type="STRING" id="54398.Ga0074115_1577"/>
<dbReference type="Pfam" id="PF01381">
    <property type="entry name" value="HTH_3"/>
    <property type="match status" value="1"/>
</dbReference>
<dbReference type="SMART" id="SM00530">
    <property type="entry name" value="HTH_XRE"/>
    <property type="match status" value="1"/>
</dbReference>
<keyword evidence="5" id="KW-1185">Reference proteome</keyword>
<dbReference type="Proteomes" id="UP000051634">
    <property type="component" value="Unassembled WGS sequence"/>
</dbReference>
<dbReference type="RefSeq" id="WP_082626919.1">
    <property type="nucleotide sequence ID" value="NZ_KQ556989.1"/>
</dbReference>
<dbReference type="GO" id="GO:0003677">
    <property type="term" value="F:DNA binding"/>
    <property type="evidence" value="ECO:0007669"/>
    <property type="project" value="InterPro"/>
</dbReference>
<evidence type="ECO:0000313" key="4">
    <source>
        <dbReference type="Proteomes" id="UP000051276"/>
    </source>
</evidence>
<evidence type="ECO:0000313" key="2">
    <source>
        <dbReference type="EMBL" id="KRT56577.1"/>
    </source>
</evidence>
<dbReference type="NCBIfam" id="TIGR02612">
    <property type="entry name" value="mob_myst_A"/>
    <property type="match status" value="1"/>
</dbReference>
<dbReference type="Gene3D" id="1.10.260.40">
    <property type="entry name" value="lambda repressor-like DNA-binding domains"/>
    <property type="match status" value="1"/>
</dbReference>
<gene>
    <name evidence="2" type="ORF">Ga0074115_1577</name>
    <name evidence="3" type="ORF">Ga0076813_10162</name>
</gene>
<sequence>MRPKERAVARRQLDKRLNSLRDSESFIRPPRGWIKAIREALGMTTAQLAKRLGVVQSRAVAIEQAEAKGSITLNSLEKAANALDCRLVYALVPRKPLDELVAERTERLAKKRLKSTSHSMSLEAQGVDTADEQEQFKRMIQSLLDKAGSELWEENE</sequence>
<evidence type="ECO:0000259" key="1">
    <source>
        <dbReference type="PROSITE" id="PS50943"/>
    </source>
</evidence>
<feature type="domain" description="HTH cro/C1-type" evidence="1">
    <location>
        <begin position="34"/>
        <end position="90"/>
    </location>
</feature>
<dbReference type="SUPFAM" id="SSF47413">
    <property type="entry name" value="lambda repressor-like DNA-binding domains"/>
    <property type="match status" value="1"/>
</dbReference>
<dbReference type="InterPro" id="IPR001387">
    <property type="entry name" value="Cro/C1-type_HTH"/>
</dbReference>
<comment type="caution">
    <text evidence="2">The sequence shown here is derived from an EMBL/GenBank/DDBJ whole genome shotgun (WGS) entry which is preliminary data.</text>
</comment>
<protein>
    <submittedName>
        <fullName evidence="2">Mobile mystery protein A</fullName>
    </submittedName>
</protein>
<organism evidence="2 5">
    <name type="scientific">endosymbiont of Ridgeia piscesae</name>
    <dbReference type="NCBI Taxonomy" id="54398"/>
    <lineage>
        <taxon>Bacteria</taxon>
        <taxon>Pseudomonadati</taxon>
        <taxon>Pseudomonadota</taxon>
        <taxon>Gammaproteobacteria</taxon>
        <taxon>sulfur-oxidizing symbionts</taxon>
    </lineage>
</organism>
<accession>A0A0T5Z1P6</accession>